<organism evidence="4 5">
    <name type="scientific">Stephania cephalantha</name>
    <dbReference type="NCBI Taxonomy" id="152367"/>
    <lineage>
        <taxon>Eukaryota</taxon>
        <taxon>Viridiplantae</taxon>
        <taxon>Streptophyta</taxon>
        <taxon>Embryophyta</taxon>
        <taxon>Tracheophyta</taxon>
        <taxon>Spermatophyta</taxon>
        <taxon>Magnoliopsida</taxon>
        <taxon>Ranunculales</taxon>
        <taxon>Menispermaceae</taxon>
        <taxon>Menispermoideae</taxon>
        <taxon>Cissampelideae</taxon>
        <taxon>Stephania</taxon>
    </lineage>
</organism>
<feature type="repeat" description="PPR" evidence="3">
    <location>
        <begin position="353"/>
        <end position="387"/>
    </location>
</feature>
<evidence type="ECO:0000313" key="5">
    <source>
        <dbReference type="Proteomes" id="UP001419268"/>
    </source>
</evidence>
<dbReference type="InterPro" id="IPR002885">
    <property type="entry name" value="PPR_rpt"/>
</dbReference>
<dbReference type="GO" id="GO:0010019">
    <property type="term" value="P:chloroplast-nucleus signaling pathway"/>
    <property type="evidence" value="ECO:0007669"/>
    <property type="project" value="TreeGrafter"/>
</dbReference>
<dbReference type="Pfam" id="PF01535">
    <property type="entry name" value="PPR"/>
    <property type="match status" value="4"/>
</dbReference>
<evidence type="ECO:0000313" key="4">
    <source>
        <dbReference type="EMBL" id="KAK9166681.1"/>
    </source>
</evidence>
<dbReference type="PANTHER" id="PTHR47936:SF1">
    <property type="entry name" value="PENTATRICOPEPTIDE REPEAT-CONTAINING PROTEIN GUN1, CHLOROPLASTIC"/>
    <property type="match status" value="1"/>
</dbReference>
<feature type="repeat" description="PPR" evidence="3">
    <location>
        <begin position="82"/>
        <end position="116"/>
    </location>
</feature>
<feature type="repeat" description="PPR" evidence="3">
    <location>
        <begin position="224"/>
        <end position="258"/>
    </location>
</feature>
<feature type="repeat" description="PPR" evidence="3">
    <location>
        <begin position="318"/>
        <end position="352"/>
    </location>
</feature>
<dbReference type="GO" id="GO:0009507">
    <property type="term" value="C:chloroplast"/>
    <property type="evidence" value="ECO:0007669"/>
    <property type="project" value="TreeGrafter"/>
</dbReference>
<dbReference type="PROSITE" id="PS51375">
    <property type="entry name" value="PPR"/>
    <property type="match status" value="7"/>
</dbReference>
<protein>
    <recommendedName>
        <fullName evidence="6">Pentatricopeptide repeat-containing protein</fullName>
    </recommendedName>
</protein>
<keyword evidence="5" id="KW-1185">Reference proteome</keyword>
<dbReference type="NCBIfam" id="TIGR00756">
    <property type="entry name" value="PPR"/>
    <property type="match status" value="5"/>
</dbReference>
<accession>A0AAP0L982</accession>
<reference evidence="4 5" key="1">
    <citation type="submission" date="2024-01" db="EMBL/GenBank/DDBJ databases">
        <title>Genome assemblies of Stephania.</title>
        <authorList>
            <person name="Yang L."/>
        </authorList>
    </citation>
    <scope>NUCLEOTIDE SEQUENCE [LARGE SCALE GENOMIC DNA]</scope>
    <source>
        <strain evidence="4">JXDWG</strain>
        <tissue evidence="4">Leaf</tissue>
    </source>
</reference>
<gene>
    <name evidence="4" type="ORF">Scep_001872</name>
</gene>
<dbReference type="SUPFAM" id="SSF81901">
    <property type="entry name" value="HCP-like"/>
    <property type="match status" value="1"/>
</dbReference>
<proteinExistence type="inferred from homology"/>
<comment type="caution">
    <text evidence="4">The sequence shown here is derived from an EMBL/GenBank/DDBJ whole genome shotgun (WGS) entry which is preliminary data.</text>
</comment>
<dbReference type="GO" id="GO:0031930">
    <property type="term" value="P:mitochondria-nucleus signaling pathway"/>
    <property type="evidence" value="ECO:0007669"/>
    <property type="project" value="TreeGrafter"/>
</dbReference>
<feature type="repeat" description="PPR" evidence="3">
    <location>
        <begin position="460"/>
        <end position="494"/>
    </location>
</feature>
<dbReference type="Gene3D" id="1.25.40.10">
    <property type="entry name" value="Tetratricopeptide repeat domain"/>
    <property type="match status" value="4"/>
</dbReference>
<evidence type="ECO:0000256" key="3">
    <source>
        <dbReference type="PROSITE-ProRule" id="PRU00708"/>
    </source>
</evidence>
<feature type="repeat" description="PPR" evidence="3">
    <location>
        <begin position="189"/>
        <end position="223"/>
    </location>
</feature>
<dbReference type="InterPro" id="IPR011990">
    <property type="entry name" value="TPR-like_helical_dom_sf"/>
</dbReference>
<dbReference type="Proteomes" id="UP001419268">
    <property type="component" value="Unassembled WGS sequence"/>
</dbReference>
<comment type="similarity">
    <text evidence="1">Belongs to the PPR family. P subfamily.</text>
</comment>
<evidence type="ECO:0000256" key="2">
    <source>
        <dbReference type="ARBA" id="ARBA00022737"/>
    </source>
</evidence>
<evidence type="ECO:0008006" key="6">
    <source>
        <dbReference type="Google" id="ProtNLM"/>
    </source>
</evidence>
<name>A0AAP0L982_9MAGN</name>
<feature type="repeat" description="PPR" evidence="3">
    <location>
        <begin position="259"/>
        <end position="293"/>
    </location>
</feature>
<dbReference type="EMBL" id="JBBNAG010000001">
    <property type="protein sequence ID" value="KAK9166681.1"/>
    <property type="molecule type" value="Genomic_DNA"/>
</dbReference>
<dbReference type="Pfam" id="PF13041">
    <property type="entry name" value="PPR_2"/>
    <property type="match status" value="2"/>
</dbReference>
<dbReference type="AlphaFoldDB" id="A0AAP0L982"/>
<dbReference type="PANTHER" id="PTHR47936">
    <property type="entry name" value="PPR_LONG DOMAIN-CONTAINING PROTEIN"/>
    <property type="match status" value="1"/>
</dbReference>
<evidence type="ECO:0000256" key="1">
    <source>
        <dbReference type="ARBA" id="ARBA00007626"/>
    </source>
</evidence>
<sequence>MKLCYFNFTSNFSMPNTLFSTCFVGSITAVKSLAIHTSNAAIDHTRYAGEFLALVRHLSLNSKNYLALHQLDSMLAKTHLLDSATSVLVIDGLCQLNKLSRAVTVLSCLRKRGTVPDNFLYSVVVYCMVRNGGIHGVESVWNEVCGPNSSSERRIDASDFIAYICKSSSSVLEVESLCERVVIGGWFLSRQSYIALIGALCRNNKCSLAKSMLMNMKTKGFEPDNLTYLVMFQCLCRNGYLVEADSVLRKLVRSEFSVDICVYGSFLHGLCKKGLFREADKLFDKMLERDYAEGSRDSSLKKGRRVIFQLNCSGAVPEIIVYETYFRCLCSVGRLDKAEKLLKEMMLKRSVLEVCIYKSFVKSLFRAGRAEDAIKFFNAQRGKGTVPAEALAESVIRGLCEIKCVDDAWRIFVEFYPSNGFVFANEVCNCILRSYWRSGKQMEAKNLFKRMLEGSFKGPNVSTYLIMLKGLCDEGNLEKALNMFEELVKKDVPVTGILYEVIIIGFCRCGNLAKAQKYLNKTIEDGHLLSYNRWKLLYDSSLVGRGNGVSL</sequence>
<keyword evidence="2" id="KW-0677">Repeat</keyword>